<accession>A0A2W5KPL4</accession>
<evidence type="ECO:0008006" key="3">
    <source>
        <dbReference type="Google" id="ProtNLM"/>
    </source>
</evidence>
<organism evidence="1 2">
    <name type="scientific">Rhodanobacter denitrificans</name>
    <dbReference type="NCBI Taxonomy" id="666685"/>
    <lineage>
        <taxon>Bacteria</taxon>
        <taxon>Pseudomonadati</taxon>
        <taxon>Pseudomonadota</taxon>
        <taxon>Gammaproteobacteria</taxon>
        <taxon>Lysobacterales</taxon>
        <taxon>Rhodanobacteraceae</taxon>
        <taxon>Rhodanobacter</taxon>
    </lineage>
</organism>
<dbReference type="AlphaFoldDB" id="A0A2W5KPL4"/>
<dbReference type="Proteomes" id="UP000249046">
    <property type="component" value="Unassembled WGS sequence"/>
</dbReference>
<protein>
    <recommendedName>
        <fullName evidence="3">Thymidylate kinase</fullName>
    </recommendedName>
</protein>
<sequence length="209" mass="23178">MIVVIEGISAAGKTAWCRRHAADRCVPETGPIAGAPDRDADPHAAARFWAAANARRWQAALALERTSGYAVCDTDPLKLHYVWSLWRIGAATEAQWRAECAAAREQIAARRLGFADRYYVRAIDTDQARRQRDGDPTRTRRNFDLHLRLQAPLMAWYETLARVLPGRVQFDWPDAGELEADSAAAPDPLRYALDRFDALVAALPVAAVG</sequence>
<proteinExistence type="predicted"/>
<comment type="caution">
    <text evidence="1">The sequence shown here is derived from an EMBL/GenBank/DDBJ whole genome shotgun (WGS) entry which is preliminary data.</text>
</comment>
<evidence type="ECO:0000313" key="2">
    <source>
        <dbReference type="Proteomes" id="UP000249046"/>
    </source>
</evidence>
<reference evidence="1 2" key="1">
    <citation type="submission" date="2017-08" db="EMBL/GenBank/DDBJ databases">
        <title>Infants hospitalized years apart are colonized by the same room-sourced microbial strains.</title>
        <authorList>
            <person name="Brooks B."/>
            <person name="Olm M.R."/>
            <person name="Firek B.A."/>
            <person name="Baker R."/>
            <person name="Thomas B.C."/>
            <person name="Morowitz M.J."/>
            <person name="Banfield J.F."/>
        </authorList>
    </citation>
    <scope>NUCLEOTIDE SEQUENCE [LARGE SCALE GENOMIC DNA]</scope>
    <source>
        <strain evidence="1">S2_005_003_R2_42</strain>
    </source>
</reference>
<gene>
    <name evidence="1" type="ORF">DI564_06335</name>
</gene>
<name>A0A2W5KPL4_9GAMM</name>
<evidence type="ECO:0000313" key="1">
    <source>
        <dbReference type="EMBL" id="PZQ17418.1"/>
    </source>
</evidence>
<dbReference type="EMBL" id="QFPO01000004">
    <property type="protein sequence ID" value="PZQ17418.1"/>
    <property type="molecule type" value="Genomic_DNA"/>
</dbReference>